<evidence type="ECO:0000313" key="2">
    <source>
        <dbReference type="EMBL" id="CAF3731168.1"/>
    </source>
</evidence>
<dbReference type="EMBL" id="CAJOBF010000040">
    <property type="protein sequence ID" value="CAF3731168.1"/>
    <property type="molecule type" value="Genomic_DNA"/>
</dbReference>
<feature type="region of interest" description="Disordered" evidence="1">
    <location>
        <begin position="42"/>
        <end position="74"/>
    </location>
</feature>
<evidence type="ECO:0000313" key="3">
    <source>
        <dbReference type="Proteomes" id="UP000663842"/>
    </source>
</evidence>
<proteinExistence type="predicted"/>
<comment type="caution">
    <text evidence="2">The sequence shown here is derived from an EMBL/GenBank/DDBJ whole genome shotgun (WGS) entry which is preliminary data.</text>
</comment>
<accession>A0A818WY44</accession>
<name>A0A818WY44_9BILA</name>
<organism evidence="2 3">
    <name type="scientific">Rotaria magnacalcarata</name>
    <dbReference type="NCBI Taxonomy" id="392030"/>
    <lineage>
        <taxon>Eukaryota</taxon>
        <taxon>Metazoa</taxon>
        <taxon>Spiralia</taxon>
        <taxon>Gnathifera</taxon>
        <taxon>Rotifera</taxon>
        <taxon>Eurotatoria</taxon>
        <taxon>Bdelloidea</taxon>
        <taxon>Philodinida</taxon>
        <taxon>Philodinidae</taxon>
        <taxon>Rotaria</taxon>
    </lineage>
</organism>
<dbReference type="Proteomes" id="UP000663842">
    <property type="component" value="Unassembled WGS sequence"/>
</dbReference>
<evidence type="ECO:0000256" key="1">
    <source>
        <dbReference type="SAM" id="MobiDB-lite"/>
    </source>
</evidence>
<protein>
    <submittedName>
        <fullName evidence="2">Uncharacterized protein</fullName>
    </submittedName>
</protein>
<gene>
    <name evidence="2" type="ORF">UXM345_LOCUS840</name>
</gene>
<sequence length="80" mass="8801">MPFFNVINDVVFDCCRHHHTIGYKVEKRKVEEKKKELDFGLYSLTPSSPSSSSSSSSSSTSSTSSSSSSSSSSLLLWLFI</sequence>
<feature type="compositionally biased region" description="Low complexity" evidence="1">
    <location>
        <begin position="43"/>
        <end position="74"/>
    </location>
</feature>
<reference evidence="2" key="1">
    <citation type="submission" date="2021-02" db="EMBL/GenBank/DDBJ databases">
        <authorList>
            <person name="Nowell W R."/>
        </authorList>
    </citation>
    <scope>NUCLEOTIDE SEQUENCE</scope>
</reference>
<dbReference type="AlphaFoldDB" id="A0A818WY44"/>